<keyword evidence="1" id="KW-1133">Transmembrane helix</keyword>
<dbReference type="AlphaFoldDB" id="A0A4R4DP76"/>
<feature type="transmembrane region" description="Helical" evidence="1">
    <location>
        <begin position="20"/>
        <end position="41"/>
    </location>
</feature>
<sequence length="78" mass="9682">MDEYDRSFDPEMRRYLKKVLRTLFLGLFWMLFMALFGLYLGWGIVYRGRVDGFNIFFYCFFALSLTGLIWYYRRLWKS</sequence>
<evidence type="ECO:0000313" key="3">
    <source>
        <dbReference type="Proteomes" id="UP000295164"/>
    </source>
</evidence>
<keyword evidence="1" id="KW-0812">Transmembrane</keyword>
<protein>
    <recommendedName>
        <fullName evidence="4">AtpZ/AtpI family protein</fullName>
    </recommendedName>
</protein>
<organism evidence="2 3">
    <name type="scientific">Flaviaesturariibacter aridisoli</name>
    <dbReference type="NCBI Taxonomy" id="2545761"/>
    <lineage>
        <taxon>Bacteria</taxon>
        <taxon>Pseudomonadati</taxon>
        <taxon>Bacteroidota</taxon>
        <taxon>Chitinophagia</taxon>
        <taxon>Chitinophagales</taxon>
        <taxon>Chitinophagaceae</taxon>
        <taxon>Flaviaestuariibacter</taxon>
    </lineage>
</organism>
<feature type="transmembrane region" description="Helical" evidence="1">
    <location>
        <begin position="53"/>
        <end position="72"/>
    </location>
</feature>
<dbReference type="Proteomes" id="UP000295164">
    <property type="component" value="Unassembled WGS sequence"/>
</dbReference>
<dbReference type="RefSeq" id="WP_131854579.1">
    <property type="nucleotide sequence ID" value="NZ_SKFH01000084.1"/>
</dbReference>
<reference evidence="2 3" key="1">
    <citation type="submission" date="2019-03" db="EMBL/GenBank/DDBJ databases">
        <authorList>
            <person name="Kim M.K.M."/>
        </authorList>
    </citation>
    <scope>NUCLEOTIDE SEQUENCE [LARGE SCALE GENOMIC DNA]</scope>
    <source>
        <strain evidence="2 3">17J68-15</strain>
    </source>
</reference>
<comment type="caution">
    <text evidence="2">The sequence shown here is derived from an EMBL/GenBank/DDBJ whole genome shotgun (WGS) entry which is preliminary data.</text>
</comment>
<keyword evidence="3" id="KW-1185">Reference proteome</keyword>
<evidence type="ECO:0000313" key="2">
    <source>
        <dbReference type="EMBL" id="TCZ63409.1"/>
    </source>
</evidence>
<evidence type="ECO:0000256" key="1">
    <source>
        <dbReference type="SAM" id="Phobius"/>
    </source>
</evidence>
<gene>
    <name evidence="2" type="ORF">E0486_18610</name>
</gene>
<name>A0A4R4DP76_9BACT</name>
<dbReference type="OrthoDB" id="680110at2"/>
<evidence type="ECO:0008006" key="4">
    <source>
        <dbReference type="Google" id="ProtNLM"/>
    </source>
</evidence>
<keyword evidence="1" id="KW-0472">Membrane</keyword>
<accession>A0A4R4DP76</accession>
<proteinExistence type="predicted"/>
<dbReference type="EMBL" id="SKFH01000084">
    <property type="protein sequence ID" value="TCZ63409.1"/>
    <property type="molecule type" value="Genomic_DNA"/>
</dbReference>